<proteinExistence type="predicted"/>
<evidence type="ECO:0000256" key="1">
    <source>
        <dbReference type="ARBA" id="ARBA00004370"/>
    </source>
</evidence>
<evidence type="ECO:0000313" key="4">
    <source>
        <dbReference type="Proteomes" id="UP000639338"/>
    </source>
</evidence>
<dbReference type="GO" id="GO:0005886">
    <property type="term" value="C:plasma membrane"/>
    <property type="evidence" value="ECO:0007669"/>
    <property type="project" value="InterPro"/>
</dbReference>
<evidence type="ECO:0000313" key="3">
    <source>
        <dbReference type="EMBL" id="KAF7996552.1"/>
    </source>
</evidence>
<dbReference type="InterPro" id="IPR020894">
    <property type="entry name" value="Cadherin_CS"/>
</dbReference>
<comment type="subcellular location">
    <subcellularLocation>
        <location evidence="1">Membrane</location>
    </subcellularLocation>
</comment>
<protein>
    <recommendedName>
        <fullName evidence="5">Cadherin domain-containing protein</fullName>
    </recommendedName>
</protein>
<sequence>MPSSLKIQHKNTTQVIVSITDINDNKPVFNNCTMYSPTVEESQPIVNGTPVLNSTVVEVAIRITNVKKNLPMWIPSKYEPFHVKENHSVNTIVMTMKASSSKYEPDSPKKEENYDKTMNHAIMVQFIIDTMSFELQSRG</sequence>
<dbReference type="Proteomes" id="UP000639338">
    <property type="component" value="Unassembled WGS sequence"/>
</dbReference>
<reference evidence="3 4" key="1">
    <citation type="submission" date="2020-08" db="EMBL/GenBank/DDBJ databases">
        <title>Aphidius gifuensis genome sequencing and assembly.</title>
        <authorList>
            <person name="Du Z."/>
        </authorList>
    </citation>
    <scope>NUCLEOTIDE SEQUENCE [LARGE SCALE GENOMIC DNA]</scope>
    <source>
        <strain evidence="3">YNYX2018</strain>
        <tissue evidence="3">Adults</tissue>
    </source>
</reference>
<dbReference type="EMBL" id="JACMRX010000001">
    <property type="protein sequence ID" value="KAF7996552.1"/>
    <property type="molecule type" value="Genomic_DNA"/>
</dbReference>
<dbReference type="OrthoDB" id="272810at2759"/>
<gene>
    <name evidence="3" type="ORF">HCN44_002195</name>
</gene>
<organism evidence="3 4">
    <name type="scientific">Aphidius gifuensis</name>
    <name type="common">Parasitoid wasp</name>
    <dbReference type="NCBI Taxonomy" id="684658"/>
    <lineage>
        <taxon>Eukaryota</taxon>
        <taxon>Metazoa</taxon>
        <taxon>Ecdysozoa</taxon>
        <taxon>Arthropoda</taxon>
        <taxon>Hexapoda</taxon>
        <taxon>Insecta</taxon>
        <taxon>Pterygota</taxon>
        <taxon>Neoptera</taxon>
        <taxon>Endopterygota</taxon>
        <taxon>Hymenoptera</taxon>
        <taxon>Apocrita</taxon>
        <taxon>Ichneumonoidea</taxon>
        <taxon>Braconidae</taxon>
        <taxon>Aphidiinae</taxon>
        <taxon>Aphidius</taxon>
    </lineage>
</organism>
<accession>A0A834Y2P0</accession>
<keyword evidence="4" id="KW-1185">Reference proteome</keyword>
<keyword evidence="2" id="KW-0472">Membrane</keyword>
<dbReference type="PROSITE" id="PS00232">
    <property type="entry name" value="CADHERIN_1"/>
    <property type="match status" value="1"/>
</dbReference>
<evidence type="ECO:0000256" key="2">
    <source>
        <dbReference type="ARBA" id="ARBA00023136"/>
    </source>
</evidence>
<dbReference type="GO" id="GO:0007155">
    <property type="term" value="P:cell adhesion"/>
    <property type="evidence" value="ECO:0007669"/>
    <property type="project" value="InterPro"/>
</dbReference>
<dbReference type="AlphaFoldDB" id="A0A834Y2P0"/>
<comment type="caution">
    <text evidence="3">The sequence shown here is derived from an EMBL/GenBank/DDBJ whole genome shotgun (WGS) entry which is preliminary data.</text>
</comment>
<name>A0A834Y2P0_APHGI</name>
<evidence type="ECO:0008006" key="5">
    <source>
        <dbReference type="Google" id="ProtNLM"/>
    </source>
</evidence>